<gene>
    <name evidence="2" type="ORF">QO018_001084</name>
</gene>
<dbReference type="Pfam" id="PF00583">
    <property type="entry name" value="Acetyltransf_1"/>
    <property type="match status" value="1"/>
</dbReference>
<dbReference type="RefSeq" id="WP_209980123.1">
    <property type="nucleotide sequence ID" value="NZ_JAGINO010000003.1"/>
</dbReference>
<evidence type="ECO:0000259" key="1">
    <source>
        <dbReference type="PROSITE" id="PS51186"/>
    </source>
</evidence>
<proteinExistence type="predicted"/>
<organism evidence="2 3">
    <name type="scientific">Azospirillum picis</name>
    <dbReference type="NCBI Taxonomy" id="488438"/>
    <lineage>
        <taxon>Bacteria</taxon>
        <taxon>Pseudomonadati</taxon>
        <taxon>Pseudomonadota</taxon>
        <taxon>Alphaproteobacteria</taxon>
        <taxon>Rhodospirillales</taxon>
        <taxon>Azospirillaceae</taxon>
        <taxon>Azospirillum</taxon>
    </lineage>
</organism>
<evidence type="ECO:0000313" key="3">
    <source>
        <dbReference type="Proteomes" id="UP001244552"/>
    </source>
</evidence>
<sequence>MSAPAAVALRAGAPVLHGDAARAVAAVRLKPLADALPDGLTARMMDLDDSRALADFRVRVVAMLDDPDHYRMAGEVGNFVADHLGELGLTAGIFRGDRLVAYGALGLPGADDPNRGRDLDLPEEELSSVAHMSSAMVDPSERGRGLHHRLIDWRIEVAEALGRRHLLTTVSPRNHRSWGHLAGHGIYPKRLIRVGGDLVRLLVHRDFTADPVFDPSSAGLVAVEELSGRWDVFEGGHVWGRIAAGDGAAQTWFALCGRSKAVRGR</sequence>
<dbReference type="Gene3D" id="3.40.630.30">
    <property type="match status" value="1"/>
</dbReference>
<reference evidence="2 3" key="1">
    <citation type="submission" date="2023-07" db="EMBL/GenBank/DDBJ databases">
        <title>Genomic Encyclopedia of Type Strains, Phase IV (KMG-IV): sequencing the most valuable type-strain genomes for metagenomic binning, comparative biology and taxonomic classification.</title>
        <authorList>
            <person name="Goeker M."/>
        </authorList>
    </citation>
    <scope>NUCLEOTIDE SEQUENCE [LARGE SCALE GENOMIC DNA]</scope>
    <source>
        <strain evidence="2 3">DSM 19922</strain>
    </source>
</reference>
<dbReference type="Proteomes" id="UP001244552">
    <property type="component" value="Unassembled WGS sequence"/>
</dbReference>
<dbReference type="PROSITE" id="PS51186">
    <property type="entry name" value="GNAT"/>
    <property type="match status" value="1"/>
</dbReference>
<accession>A0ABU0MFM6</accession>
<dbReference type="InterPro" id="IPR000182">
    <property type="entry name" value="GNAT_dom"/>
</dbReference>
<evidence type="ECO:0000313" key="2">
    <source>
        <dbReference type="EMBL" id="MDQ0532240.1"/>
    </source>
</evidence>
<feature type="domain" description="N-acetyltransferase" evidence="1">
    <location>
        <begin position="40"/>
        <end position="206"/>
    </location>
</feature>
<comment type="caution">
    <text evidence="2">The sequence shown here is derived from an EMBL/GenBank/DDBJ whole genome shotgun (WGS) entry which is preliminary data.</text>
</comment>
<keyword evidence="3" id="KW-1185">Reference proteome</keyword>
<name>A0ABU0MFM6_9PROT</name>
<dbReference type="EMBL" id="JAUSVU010000003">
    <property type="protein sequence ID" value="MDQ0532240.1"/>
    <property type="molecule type" value="Genomic_DNA"/>
</dbReference>
<protein>
    <submittedName>
        <fullName evidence="2">GNAT superfamily N-acetyltransferase</fullName>
    </submittedName>
</protein>
<dbReference type="SUPFAM" id="SSF55729">
    <property type="entry name" value="Acyl-CoA N-acyltransferases (Nat)"/>
    <property type="match status" value="1"/>
</dbReference>
<dbReference type="InterPro" id="IPR016181">
    <property type="entry name" value="Acyl_CoA_acyltransferase"/>
</dbReference>